<dbReference type="WBParaSite" id="TCNE_0001676001-mRNA-1">
    <property type="protein sequence ID" value="TCNE_0001676001-mRNA-1"/>
    <property type="gene ID" value="TCNE_0001676001"/>
</dbReference>
<evidence type="ECO:0000256" key="2">
    <source>
        <dbReference type="PROSITE-ProRule" id="PRU00103"/>
    </source>
</evidence>
<sequence length="107" mass="12313">MSNNEDASELPHYEGQRNFEQKNKRAFIWADWSKFEVEVQINRIIPTLCKLMGDPNSEVREAAANALVNIFWQLGEPVPSSIHKRHLIPEAKSVCSTYYLHLAIFIA</sequence>
<evidence type="ECO:0000313" key="5">
    <source>
        <dbReference type="WBParaSite" id="TCNE_0001676001-mRNA-1"/>
    </source>
</evidence>
<feature type="repeat" description="HEAT" evidence="2">
    <location>
        <begin position="44"/>
        <end position="81"/>
    </location>
</feature>
<dbReference type="InterPro" id="IPR016024">
    <property type="entry name" value="ARM-type_fold"/>
</dbReference>
<dbReference type="Pfam" id="PF02985">
    <property type="entry name" value="HEAT"/>
    <property type="match status" value="1"/>
</dbReference>
<dbReference type="PROSITE" id="PS50077">
    <property type="entry name" value="HEAT_REPEAT"/>
    <property type="match status" value="1"/>
</dbReference>
<name>A0A183V7N9_TOXCA</name>
<evidence type="ECO:0000313" key="4">
    <source>
        <dbReference type="Proteomes" id="UP000050794"/>
    </source>
</evidence>
<proteinExistence type="predicted"/>
<dbReference type="AlphaFoldDB" id="A0A183V7N9"/>
<accession>A0A183V7N9</accession>
<dbReference type="EMBL" id="UYWY01023868">
    <property type="protein sequence ID" value="VDM48080.1"/>
    <property type="molecule type" value="Genomic_DNA"/>
</dbReference>
<dbReference type="InterPro" id="IPR021133">
    <property type="entry name" value="HEAT_type_2"/>
</dbReference>
<dbReference type="InterPro" id="IPR011989">
    <property type="entry name" value="ARM-like"/>
</dbReference>
<dbReference type="Gene3D" id="1.25.10.10">
    <property type="entry name" value="Leucine-rich Repeat Variant"/>
    <property type="match status" value="1"/>
</dbReference>
<evidence type="ECO:0000256" key="1">
    <source>
        <dbReference type="ARBA" id="ARBA00022737"/>
    </source>
</evidence>
<reference evidence="3 4" key="2">
    <citation type="submission" date="2018-11" db="EMBL/GenBank/DDBJ databases">
        <authorList>
            <consortium name="Pathogen Informatics"/>
        </authorList>
    </citation>
    <scope>NUCLEOTIDE SEQUENCE [LARGE SCALE GENOMIC DNA]</scope>
</reference>
<dbReference type="Proteomes" id="UP000050794">
    <property type="component" value="Unassembled WGS sequence"/>
</dbReference>
<keyword evidence="4" id="KW-1185">Reference proteome</keyword>
<dbReference type="SUPFAM" id="SSF48371">
    <property type="entry name" value="ARM repeat"/>
    <property type="match status" value="1"/>
</dbReference>
<organism evidence="4 5">
    <name type="scientific">Toxocara canis</name>
    <name type="common">Canine roundworm</name>
    <dbReference type="NCBI Taxonomy" id="6265"/>
    <lineage>
        <taxon>Eukaryota</taxon>
        <taxon>Metazoa</taxon>
        <taxon>Ecdysozoa</taxon>
        <taxon>Nematoda</taxon>
        <taxon>Chromadorea</taxon>
        <taxon>Rhabditida</taxon>
        <taxon>Spirurina</taxon>
        <taxon>Ascaridomorpha</taxon>
        <taxon>Ascaridoidea</taxon>
        <taxon>Toxocaridae</taxon>
        <taxon>Toxocara</taxon>
    </lineage>
</organism>
<dbReference type="InterPro" id="IPR000357">
    <property type="entry name" value="HEAT"/>
</dbReference>
<protein>
    <submittedName>
        <fullName evidence="5">Importin N-terminal domain-containing protein</fullName>
    </submittedName>
</protein>
<gene>
    <name evidence="3" type="ORF">TCNE_LOCUS16759</name>
</gene>
<keyword evidence="1" id="KW-0677">Repeat</keyword>
<evidence type="ECO:0000313" key="3">
    <source>
        <dbReference type="EMBL" id="VDM48080.1"/>
    </source>
</evidence>
<reference evidence="5" key="1">
    <citation type="submission" date="2016-06" db="UniProtKB">
        <authorList>
            <consortium name="WormBaseParasite"/>
        </authorList>
    </citation>
    <scope>IDENTIFICATION</scope>
</reference>